<dbReference type="EC" id="3.2.2.6" evidence="1"/>
<dbReference type="InterPro" id="IPR036390">
    <property type="entry name" value="WH_DNA-bd_sf"/>
</dbReference>
<dbReference type="InterPro" id="IPR044974">
    <property type="entry name" value="Disease_R_plants"/>
</dbReference>
<dbReference type="PROSITE" id="PS50104">
    <property type="entry name" value="TIR"/>
    <property type="match status" value="2"/>
</dbReference>
<dbReference type="GeneID" id="107421794"/>
<dbReference type="Gene3D" id="3.40.50.300">
    <property type="entry name" value="P-loop containing nucleotide triphosphate hydrolases"/>
    <property type="match status" value="1"/>
</dbReference>
<dbReference type="SUPFAM" id="SSF52540">
    <property type="entry name" value="P-loop containing nucleoside triphosphate hydrolases"/>
    <property type="match status" value="1"/>
</dbReference>
<keyword evidence="3" id="KW-0677">Repeat</keyword>
<evidence type="ECO:0000259" key="8">
    <source>
        <dbReference type="PROSITE" id="PS50104"/>
    </source>
</evidence>
<feature type="domain" description="TIR" evidence="8">
    <location>
        <begin position="280"/>
        <end position="450"/>
    </location>
</feature>
<keyword evidence="4" id="KW-0378">Hydrolase</keyword>
<evidence type="ECO:0000256" key="2">
    <source>
        <dbReference type="ARBA" id="ARBA00022614"/>
    </source>
</evidence>
<dbReference type="InterPro" id="IPR032675">
    <property type="entry name" value="LRR_dom_sf"/>
</dbReference>
<keyword evidence="6" id="KW-0520">NAD</keyword>
<name>A0ABM4A4D1_ZIZJJ</name>
<evidence type="ECO:0000256" key="3">
    <source>
        <dbReference type="ARBA" id="ARBA00022737"/>
    </source>
</evidence>
<dbReference type="PRINTS" id="PR00364">
    <property type="entry name" value="DISEASERSIST"/>
</dbReference>
<organism evidence="9 10">
    <name type="scientific">Ziziphus jujuba</name>
    <name type="common">Chinese jujube</name>
    <name type="synonym">Ziziphus sativa</name>
    <dbReference type="NCBI Taxonomy" id="326968"/>
    <lineage>
        <taxon>Eukaryota</taxon>
        <taxon>Viridiplantae</taxon>
        <taxon>Streptophyta</taxon>
        <taxon>Embryophyta</taxon>
        <taxon>Tracheophyta</taxon>
        <taxon>Spermatophyta</taxon>
        <taxon>Magnoliopsida</taxon>
        <taxon>eudicotyledons</taxon>
        <taxon>Gunneridae</taxon>
        <taxon>Pentapetalae</taxon>
        <taxon>rosids</taxon>
        <taxon>fabids</taxon>
        <taxon>Rosales</taxon>
        <taxon>Rhamnaceae</taxon>
        <taxon>Paliureae</taxon>
        <taxon>Ziziphus</taxon>
    </lineage>
</organism>
<dbReference type="Gene3D" id="1.10.8.430">
    <property type="entry name" value="Helical domain of apoptotic protease-activating factors"/>
    <property type="match status" value="1"/>
</dbReference>
<dbReference type="SUPFAM" id="SSF52200">
    <property type="entry name" value="Toll/Interleukin receptor TIR domain"/>
    <property type="match status" value="2"/>
</dbReference>
<dbReference type="InterPro" id="IPR002182">
    <property type="entry name" value="NB-ARC"/>
</dbReference>
<dbReference type="InterPro" id="IPR035897">
    <property type="entry name" value="Toll_tir_struct_dom_sf"/>
</dbReference>
<evidence type="ECO:0000313" key="10">
    <source>
        <dbReference type="RefSeq" id="XP_060671586.1"/>
    </source>
</evidence>
<evidence type="ECO:0000256" key="4">
    <source>
        <dbReference type="ARBA" id="ARBA00022801"/>
    </source>
</evidence>
<dbReference type="Gene3D" id="3.40.50.10140">
    <property type="entry name" value="Toll/interleukin-1 receptor homology (TIR) domain"/>
    <property type="match status" value="2"/>
</dbReference>
<evidence type="ECO:0000256" key="7">
    <source>
        <dbReference type="ARBA" id="ARBA00047304"/>
    </source>
</evidence>
<comment type="catalytic activity">
    <reaction evidence="7">
        <text>NAD(+) + H2O = ADP-D-ribose + nicotinamide + H(+)</text>
        <dbReference type="Rhea" id="RHEA:16301"/>
        <dbReference type="ChEBI" id="CHEBI:15377"/>
        <dbReference type="ChEBI" id="CHEBI:15378"/>
        <dbReference type="ChEBI" id="CHEBI:17154"/>
        <dbReference type="ChEBI" id="CHEBI:57540"/>
        <dbReference type="ChEBI" id="CHEBI:57967"/>
        <dbReference type="EC" id="3.2.2.6"/>
    </reaction>
    <physiologicalReaction direction="left-to-right" evidence="7">
        <dbReference type="Rhea" id="RHEA:16302"/>
    </physiologicalReaction>
</comment>
<dbReference type="Pfam" id="PF23282">
    <property type="entry name" value="WHD_ROQ1"/>
    <property type="match status" value="1"/>
</dbReference>
<feature type="domain" description="TIR" evidence="8">
    <location>
        <begin position="43"/>
        <end position="207"/>
    </location>
</feature>
<keyword evidence="9" id="KW-1185">Reference proteome</keyword>
<dbReference type="InterPro" id="IPR058192">
    <property type="entry name" value="WHD_ROQ1-like"/>
</dbReference>
<dbReference type="InterPro" id="IPR045344">
    <property type="entry name" value="C-JID"/>
</dbReference>
<protein>
    <recommendedName>
        <fullName evidence="1">ADP-ribosyl cyclase/cyclic ADP-ribose hydrolase</fullName>
        <ecNumber evidence="1">3.2.2.6</ecNumber>
    </recommendedName>
</protein>
<evidence type="ECO:0000313" key="9">
    <source>
        <dbReference type="Proteomes" id="UP001652623"/>
    </source>
</evidence>
<dbReference type="SUPFAM" id="SSF52058">
    <property type="entry name" value="L domain-like"/>
    <property type="match status" value="1"/>
</dbReference>
<dbReference type="SMART" id="SM00255">
    <property type="entry name" value="TIR"/>
    <property type="match status" value="2"/>
</dbReference>
<dbReference type="Pfam" id="PF20160">
    <property type="entry name" value="C-JID"/>
    <property type="match status" value="1"/>
</dbReference>
<dbReference type="RefSeq" id="XP_060671586.1">
    <property type="nucleotide sequence ID" value="XM_060815603.1"/>
</dbReference>
<keyword evidence="2" id="KW-0433">Leucine-rich repeat</keyword>
<dbReference type="InterPro" id="IPR000157">
    <property type="entry name" value="TIR_dom"/>
</dbReference>
<dbReference type="SUPFAM" id="SSF46785">
    <property type="entry name" value="Winged helix' DNA-binding domain"/>
    <property type="match status" value="1"/>
</dbReference>
<keyword evidence="5" id="KW-0611">Plant defense</keyword>
<dbReference type="PANTHER" id="PTHR11017:SF527">
    <property type="entry name" value="TMV RESISTANCE PROTEIN N-LIKE"/>
    <property type="match status" value="1"/>
</dbReference>
<dbReference type="PANTHER" id="PTHR11017">
    <property type="entry name" value="LEUCINE-RICH REPEAT-CONTAINING PROTEIN"/>
    <property type="match status" value="1"/>
</dbReference>
<evidence type="ECO:0000256" key="6">
    <source>
        <dbReference type="ARBA" id="ARBA00023027"/>
    </source>
</evidence>
<dbReference type="InterPro" id="IPR042197">
    <property type="entry name" value="Apaf_helical"/>
</dbReference>
<sequence>MASTSSSASTNQGHIIKLKPEKFPTYESHLSSFRSSTSAAPDYKYDVFISFRGEDTRNGFTGHLYSVLNDQNGINTFIDDRELDRGKPISPELLQAIEDSRFSMVVFSKNYATSSWCLDELVHILECIKPGKSIIPIFYDVDPFVIRHQSGTYAPAFAELEKKHRAEKVKKWRFALSAVANISGWHLKDRSEAKFIQNIAQDAYQKLTRNFEGFNDETINQISHILTGNFKGFTNEIINQFQLDGSTNQFQLDGSANQLQWVGSTDFSLDDDELVNDVGLKYDAFLSFDIGDDTVMNFTNHLYKALRRKDILTSMENEDQCDKGKDIPPKLLQAMKNSRLFIIILSTNYVASNWCLDQLVHILECGGTSVTRKVFPIFYNVDSSMFQHQTNSYENAFAAHEENYEHNPEKVERWRSALAEVGNLPVSWDLTNGSEKEFITDIVGKITCELNKSPTTPDPKPVGIDSRVQELLSIVDTSVMDVRIIGICGMGGMGKTTVARFIYEKIYNQYEAYCFLTNVRDFSGKRDLVYLQKVLLSDLGEEIVIVNDLQQEIEQIRQKFCNVKCLIVLDDVDMLKKFYFLVGKANWFGVGSRIIITTRDEDLLKSIGVNKIYTCKELNWPEAMELLSLIAFGEKQPLDGYEMLCYLLLNYVGGNPLALEVVGRYLRDKSITGWKDALYKIHPGREIQVLRISYDSLDEELKEMFLDIACFFNGKKVDRALEVLDCCGYHAKIGMAILIDKSLVTVSNNILCLHELLQRLGWEIVRKESPRNPGGRSRLWDHRDINRVMTYNWGTENIKAMVLDQPQLQCSWWKPEAFARLNNLRLLNIRCNVNLSEGLDCLPKNLRFLKWRAYPLKSLPSNFYSSELVELNMSHGQIERLWTKKEIFSNLKFIKLSHSQNLIKTPNFTLVPNLERLVLEGCRNLVEVHPSIGILTKLRLLNLKDCTSLRSLPNFISMESLEICILSGCSSLRKLPNVVGNLGSLSQFYLDGCGTTTENQPKSIFQYLGEHLFNPRNRNNLECLLSNIPNVTKLCLRNCDLPEGAIPREINRLTSLQVLDVGRNKFISLPDSISQLAKLKFLGLAHCNLLRTMPELPSSIEYVEARDCSSLVTLSNAFNERTCTDLTLSFINCYKLKQNQDIQILMVTLLKAYLQNQELSHLTGHFDIVIPGTVVPEWFGHQKMGPSVRIKLPKKWSNNNWIGFVFCVVFDVFENVPVVEDHDYLKSENSQEITCQLYTEEGPISTGFGFNISRGTLIESSHLWVHYISNGSFKERMAMWNRTSYIEASFGTGSQSLDVKKCGFRVVYKQDVEETKNRKFQYIFPPTEDLGLGFFTFDT</sequence>
<gene>
    <name evidence="10" type="primary">LOC107421794</name>
</gene>
<evidence type="ECO:0000256" key="5">
    <source>
        <dbReference type="ARBA" id="ARBA00022821"/>
    </source>
</evidence>
<proteinExistence type="predicted"/>
<dbReference type="Pfam" id="PF00931">
    <property type="entry name" value="NB-ARC"/>
    <property type="match status" value="1"/>
</dbReference>
<accession>A0ABM4A4D1</accession>
<dbReference type="InterPro" id="IPR027417">
    <property type="entry name" value="P-loop_NTPase"/>
</dbReference>
<reference evidence="10" key="1">
    <citation type="submission" date="2025-08" db="UniProtKB">
        <authorList>
            <consortium name="RefSeq"/>
        </authorList>
    </citation>
    <scope>IDENTIFICATION</scope>
    <source>
        <tissue evidence="10">Seedling</tissue>
    </source>
</reference>
<evidence type="ECO:0000256" key="1">
    <source>
        <dbReference type="ARBA" id="ARBA00011982"/>
    </source>
</evidence>
<dbReference type="Pfam" id="PF01582">
    <property type="entry name" value="TIR"/>
    <property type="match status" value="2"/>
</dbReference>
<dbReference type="Proteomes" id="UP001652623">
    <property type="component" value="Chromosome 3"/>
</dbReference>
<dbReference type="Gene3D" id="3.80.10.10">
    <property type="entry name" value="Ribonuclease Inhibitor"/>
    <property type="match status" value="2"/>
</dbReference>